<proteinExistence type="predicted"/>
<protein>
    <submittedName>
        <fullName evidence="2">Uncharacterized protein</fullName>
    </submittedName>
</protein>
<accession>A0A7Y8Y1Z5</accession>
<name>A0A7Y8Y1Z5_9FLAO</name>
<evidence type="ECO:0000256" key="1">
    <source>
        <dbReference type="SAM" id="Phobius"/>
    </source>
</evidence>
<keyword evidence="1" id="KW-0812">Transmembrane</keyword>
<feature type="transmembrane region" description="Helical" evidence="1">
    <location>
        <begin position="21"/>
        <end position="41"/>
    </location>
</feature>
<dbReference type="RefSeq" id="WP_176005943.1">
    <property type="nucleotide sequence ID" value="NZ_JABWMI010000010.1"/>
</dbReference>
<evidence type="ECO:0000313" key="3">
    <source>
        <dbReference type="Proteomes" id="UP000535020"/>
    </source>
</evidence>
<keyword evidence="1" id="KW-0472">Membrane</keyword>
<organism evidence="2 3">
    <name type="scientific">Flavobacterium agri</name>
    <dbReference type="NCBI Taxonomy" id="2743471"/>
    <lineage>
        <taxon>Bacteria</taxon>
        <taxon>Pseudomonadati</taxon>
        <taxon>Bacteroidota</taxon>
        <taxon>Flavobacteriia</taxon>
        <taxon>Flavobacteriales</taxon>
        <taxon>Flavobacteriaceae</taxon>
        <taxon>Flavobacterium</taxon>
    </lineage>
</organism>
<sequence length="287" mass="33209">MKKENTSVDQALKHGRNTVNLPVIGILFVGFLVFIVCTTQLENKGLAAGIGLPVVFITPLVYWSIAATRWRIWAFTNVRNVHELEHRAVKAKIIGRRDSWTEKLEIRSAEQKAQWQRLLDKFNVPDEFHDDKGVPFETVIYFSKGQKIFQILMGVLFIAMGIFLAIPAKKDIFGWISIAFGIFFAGKALRDYFNNDPQLVLNEKGLKKKKGEFTGWQHISGEDVIMKRRGKHMQQLLVFRTQGIYHEIQVFELDKKGSELEKLLRIYRGRFEENQKAPSTETDTYRF</sequence>
<evidence type="ECO:0000313" key="2">
    <source>
        <dbReference type="EMBL" id="NYA71139.1"/>
    </source>
</evidence>
<dbReference type="EMBL" id="JACBJI010000003">
    <property type="protein sequence ID" value="NYA71139.1"/>
    <property type="molecule type" value="Genomic_DNA"/>
</dbReference>
<keyword evidence="3" id="KW-1185">Reference proteome</keyword>
<feature type="transmembrane region" description="Helical" evidence="1">
    <location>
        <begin position="148"/>
        <end position="166"/>
    </location>
</feature>
<dbReference type="Proteomes" id="UP000535020">
    <property type="component" value="Unassembled WGS sequence"/>
</dbReference>
<comment type="caution">
    <text evidence="2">The sequence shown here is derived from an EMBL/GenBank/DDBJ whole genome shotgun (WGS) entry which is preliminary data.</text>
</comment>
<gene>
    <name evidence="2" type="ORF">HZF10_09425</name>
</gene>
<dbReference type="AlphaFoldDB" id="A0A7Y8Y1Z5"/>
<reference evidence="2 3" key="1">
    <citation type="submission" date="2020-07" db="EMBL/GenBank/DDBJ databases">
        <authorList>
            <person name="Sun Q."/>
        </authorList>
    </citation>
    <scope>NUCLEOTIDE SEQUENCE [LARGE SCALE GENOMIC DNA]</scope>
    <source>
        <strain evidence="2 3">MAH-1</strain>
    </source>
</reference>
<keyword evidence="1" id="KW-1133">Transmembrane helix</keyword>
<feature type="transmembrane region" description="Helical" evidence="1">
    <location>
        <begin position="47"/>
        <end position="65"/>
    </location>
</feature>
<feature type="transmembrane region" description="Helical" evidence="1">
    <location>
        <begin position="172"/>
        <end position="189"/>
    </location>
</feature>